<dbReference type="Gene3D" id="3.60.110.10">
    <property type="entry name" value="Carbon-nitrogen hydrolase"/>
    <property type="match status" value="1"/>
</dbReference>
<dbReference type="GO" id="GO:0016811">
    <property type="term" value="F:hydrolase activity, acting on carbon-nitrogen (but not peptide) bonds, in linear amides"/>
    <property type="evidence" value="ECO:0007669"/>
    <property type="project" value="TreeGrafter"/>
</dbReference>
<dbReference type="InterPro" id="IPR003010">
    <property type="entry name" value="C-N_Hydrolase"/>
</dbReference>
<accession>A0AA35RXX0</accession>
<dbReference type="SUPFAM" id="SSF56317">
    <property type="entry name" value="Carbon-nitrogen hydrolase"/>
    <property type="match status" value="1"/>
</dbReference>
<dbReference type="PROSITE" id="PS50263">
    <property type="entry name" value="CN_HYDROLASE"/>
    <property type="match status" value="1"/>
</dbReference>
<evidence type="ECO:0000259" key="2">
    <source>
        <dbReference type="PROSITE" id="PS50263"/>
    </source>
</evidence>
<dbReference type="InterPro" id="IPR050345">
    <property type="entry name" value="Aliph_Amidase/BUP"/>
</dbReference>
<protein>
    <submittedName>
        <fullName evidence="3">Glutamine-dependent NAD(+) synthetase</fullName>
    </submittedName>
</protein>
<feature type="domain" description="CN hydrolase" evidence="2">
    <location>
        <begin position="1"/>
        <end position="236"/>
    </location>
</feature>
<keyword evidence="4" id="KW-1185">Reference proteome</keyword>
<comment type="caution">
    <text evidence="3">The sequence shown here is derived from an EMBL/GenBank/DDBJ whole genome shotgun (WGS) entry which is preliminary data.</text>
</comment>
<evidence type="ECO:0000256" key="1">
    <source>
        <dbReference type="ARBA" id="ARBA00022801"/>
    </source>
</evidence>
<sequence>MLHLAPELADIAHNRALAEQGLARAAAMGAQWVITPELFVTGYKFAEMIGTDWILPQPDDWMQAFCGQVREHGVTVFLSHPERDPEAGLMYNTVFVISSDGRIIGRHRKVKALRGPEAWSSPGEEIVPIDCDGTAVGVVICADAYLNDVAGILKDRGAQILVSPASWGPGDCGPVGEWEQRTLDTGLPIMVCNRSGWEADDLDFNEAVSVVAVNGKRVLQAFCGEESAILLFDWDLDTMAPVSTDYEIAWL</sequence>
<dbReference type="CDD" id="cd07197">
    <property type="entry name" value="nitrilase"/>
    <property type="match status" value="1"/>
</dbReference>
<reference evidence="3" key="1">
    <citation type="submission" date="2023-03" db="EMBL/GenBank/DDBJ databases">
        <authorList>
            <person name="Steffen K."/>
            <person name="Cardenas P."/>
        </authorList>
    </citation>
    <scope>NUCLEOTIDE SEQUENCE</scope>
</reference>
<dbReference type="AlphaFoldDB" id="A0AA35RXX0"/>
<keyword evidence="1" id="KW-0378">Hydrolase</keyword>
<proteinExistence type="predicted"/>
<dbReference type="EMBL" id="CASHTH010001687">
    <property type="protein sequence ID" value="CAI8018261.1"/>
    <property type="molecule type" value="Genomic_DNA"/>
</dbReference>
<dbReference type="PANTHER" id="PTHR43674:SF16">
    <property type="entry name" value="CARBON-NITROGEN FAMILY, PUTATIVE (AFU_ORTHOLOGUE AFUA_5G02350)-RELATED"/>
    <property type="match status" value="1"/>
</dbReference>
<dbReference type="InterPro" id="IPR036526">
    <property type="entry name" value="C-N_Hydrolase_sf"/>
</dbReference>
<gene>
    <name evidence="3" type="ORF">GBAR_LOCUS11056</name>
</gene>
<dbReference type="Pfam" id="PF00795">
    <property type="entry name" value="CN_hydrolase"/>
    <property type="match status" value="1"/>
</dbReference>
<dbReference type="PANTHER" id="PTHR43674">
    <property type="entry name" value="NITRILASE C965.09-RELATED"/>
    <property type="match status" value="1"/>
</dbReference>
<evidence type="ECO:0000313" key="3">
    <source>
        <dbReference type="EMBL" id="CAI8018261.1"/>
    </source>
</evidence>
<dbReference type="Proteomes" id="UP001174909">
    <property type="component" value="Unassembled WGS sequence"/>
</dbReference>
<organism evidence="3 4">
    <name type="scientific">Geodia barretti</name>
    <name type="common">Barrett's horny sponge</name>
    <dbReference type="NCBI Taxonomy" id="519541"/>
    <lineage>
        <taxon>Eukaryota</taxon>
        <taxon>Metazoa</taxon>
        <taxon>Porifera</taxon>
        <taxon>Demospongiae</taxon>
        <taxon>Heteroscleromorpha</taxon>
        <taxon>Tetractinellida</taxon>
        <taxon>Astrophorina</taxon>
        <taxon>Geodiidae</taxon>
        <taxon>Geodia</taxon>
    </lineage>
</organism>
<evidence type="ECO:0000313" key="4">
    <source>
        <dbReference type="Proteomes" id="UP001174909"/>
    </source>
</evidence>
<name>A0AA35RXX0_GEOBA</name>